<keyword evidence="9 10" id="KW-0472">Membrane</keyword>
<keyword evidence="8 10" id="KW-1133">Transmembrane helix</keyword>
<dbReference type="AlphaFoldDB" id="A0A3B1KM82"/>
<evidence type="ECO:0000256" key="7">
    <source>
        <dbReference type="ARBA" id="ARBA00022949"/>
    </source>
</evidence>
<feature type="transmembrane region" description="Helical" evidence="10">
    <location>
        <begin position="78"/>
        <end position="102"/>
    </location>
</feature>
<evidence type="ECO:0000256" key="3">
    <source>
        <dbReference type="ARBA" id="ARBA00008295"/>
    </source>
</evidence>
<keyword evidence="4" id="KW-0796">Tight junction</keyword>
<dbReference type="GeneTree" id="ENSGT00940000166320"/>
<keyword evidence="12" id="KW-1185">Reference proteome</keyword>
<evidence type="ECO:0000256" key="2">
    <source>
        <dbReference type="ARBA" id="ARBA00004651"/>
    </source>
</evidence>
<dbReference type="Ensembl" id="ENSAMXT00000048481.1">
    <property type="protein sequence ID" value="ENSAMXP00000055069.1"/>
    <property type="gene ID" value="ENSAMXG00000035970.1"/>
</dbReference>
<reference evidence="11" key="4">
    <citation type="submission" date="2025-09" db="UniProtKB">
        <authorList>
            <consortium name="Ensembl"/>
        </authorList>
    </citation>
    <scope>IDENTIFICATION</scope>
</reference>
<dbReference type="InParanoid" id="A0A3B1KM82"/>
<reference evidence="12" key="2">
    <citation type="journal article" date="2014" name="Nat. Commun.">
        <title>The cavefish genome reveals candidate genes for eye loss.</title>
        <authorList>
            <person name="McGaugh S.E."/>
            <person name="Gross J.B."/>
            <person name="Aken B."/>
            <person name="Blin M."/>
            <person name="Borowsky R."/>
            <person name="Chalopin D."/>
            <person name="Hinaux H."/>
            <person name="Jeffery W.R."/>
            <person name="Keene A."/>
            <person name="Ma L."/>
            <person name="Minx P."/>
            <person name="Murphy D."/>
            <person name="O'Quin K.E."/>
            <person name="Retaux S."/>
            <person name="Rohner N."/>
            <person name="Searle S.M."/>
            <person name="Stahl B.A."/>
            <person name="Tabin C."/>
            <person name="Volff J.N."/>
            <person name="Yoshizawa M."/>
            <person name="Warren W.C."/>
        </authorList>
    </citation>
    <scope>NUCLEOTIDE SEQUENCE [LARGE SCALE GENOMIC DNA]</scope>
    <source>
        <strain evidence="12">female</strain>
    </source>
</reference>
<dbReference type="GO" id="GO:0005198">
    <property type="term" value="F:structural molecule activity"/>
    <property type="evidence" value="ECO:0007669"/>
    <property type="project" value="InterPro"/>
</dbReference>
<dbReference type="Bgee" id="ENSAMXG00000035970">
    <property type="expression patterns" value="Expressed in olfactory epithelium and 12 other cell types or tissues"/>
</dbReference>
<organism evidence="11 12">
    <name type="scientific">Astyanax mexicanus</name>
    <name type="common">Blind cave fish</name>
    <name type="synonym">Astyanax fasciatus mexicanus</name>
    <dbReference type="NCBI Taxonomy" id="7994"/>
    <lineage>
        <taxon>Eukaryota</taxon>
        <taxon>Metazoa</taxon>
        <taxon>Chordata</taxon>
        <taxon>Craniata</taxon>
        <taxon>Vertebrata</taxon>
        <taxon>Euteleostomi</taxon>
        <taxon>Actinopterygii</taxon>
        <taxon>Neopterygii</taxon>
        <taxon>Teleostei</taxon>
        <taxon>Ostariophysi</taxon>
        <taxon>Characiformes</taxon>
        <taxon>Characoidei</taxon>
        <taxon>Acestrorhamphidae</taxon>
        <taxon>Acestrorhamphinae</taxon>
        <taxon>Astyanax</taxon>
    </lineage>
</organism>
<keyword evidence="7" id="KW-0965">Cell junction</keyword>
<dbReference type="GO" id="GO:0005886">
    <property type="term" value="C:plasma membrane"/>
    <property type="evidence" value="ECO:0007669"/>
    <property type="project" value="UniProtKB-SubCell"/>
</dbReference>
<dbReference type="PANTHER" id="PTHR12002">
    <property type="entry name" value="CLAUDIN"/>
    <property type="match status" value="1"/>
</dbReference>
<dbReference type="STRING" id="7994.ENSAMXP00000055069"/>
<dbReference type="Gene3D" id="1.20.140.150">
    <property type="match status" value="1"/>
</dbReference>
<evidence type="ECO:0000256" key="4">
    <source>
        <dbReference type="ARBA" id="ARBA00022427"/>
    </source>
</evidence>
<evidence type="ECO:0000256" key="8">
    <source>
        <dbReference type="ARBA" id="ARBA00022989"/>
    </source>
</evidence>
<evidence type="ECO:0000256" key="5">
    <source>
        <dbReference type="ARBA" id="ARBA00022475"/>
    </source>
</evidence>
<keyword evidence="6 10" id="KW-0812">Transmembrane</keyword>
<protein>
    <submittedName>
        <fullName evidence="11">Claudin 3c</fullName>
    </submittedName>
</protein>
<dbReference type="Proteomes" id="UP000018467">
    <property type="component" value="Unassembled WGS sequence"/>
</dbReference>
<evidence type="ECO:0000256" key="6">
    <source>
        <dbReference type="ARBA" id="ARBA00022692"/>
    </source>
</evidence>
<reference evidence="12" key="1">
    <citation type="submission" date="2013-03" db="EMBL/GenBank/DDBJ databases">
        <authorList>
            <person name="Jeffery W."/>
            <person name="Warren W."/>
            <person name="Wilson R.K."/>
        </authorList>
    </citation>
    <scope>NUCLEOTIDE SEQUENCE</scope>
    <source>
        <strain evidence="12">female</strain>
    </source>
</reference>
<feature type="transmembrane region" description="Helical" evidence="10">
    <location>
        <begin position="7"/>
        <end position="29"/>
    </location>
</feature>
<evidence type="ECO:0000256" key="9">
    <source>
        <dbReference type="ARBA" id="ARBA00023136"/>
    </source>
</evidence>
<name>A0A3B1KM82_ASTMX</name>
<dbReference type="GO" id="GO:0005923">
    <property type="term" value="C:bicellular tight junction"/>
    <property type="evidence" value="ECO:0007669"/>
    <property type="project" value="UniProtKB-SubCell"/>
</dbReference>
<evidence type="ECO:0000256" key="1">
    <source>
        <dbReference type="ARBA" id="ARBA00004435"/>
    </source>
</evidence>
<evidence type="ECO:0000313" key="11">
    <source>
        <dbReference type="Ensembl" id="ENSAMXP00000055069.1"/>
    </source>
</evidence>
<dbReference type="InterPro" id="IPR006187">
    <property type="entry name" value="Claudin"/>
</dbReference>
<dbReference type="InterPro" id="IPR004031">
    <property type="entry name" value="PMP22/EMP/MP20/Claudin"/>
</dbReference>
<proteinExistence type="inferred from homology"/>
<comment type="similarity">
    <text evidence="3">Belongs to the claudin family.</text>
</comment>
<sequence length="117" mass="12549">MSMGMEIGGIALGLLGWIMAIVACALPMWRVSAFVGANIVTAQVVWEGIWMNCVTQSTGQMQCKIYDSMLALSQDLQAARAMTVISIILGVLAVGNSCANLCGVQQDSRFMRSLFVI</sequence>
<reference evidence="11" key="3">
    <citation type="submission" date="2025-08" db="UniProtKB">
        <authorList>
            <consortium name="Ensembl"/>
        </authorList>
    </citation>
    <scope>IDENTIFICATION</scope>
</reference>
<evidence type="ECO:0000256" key="10">
    <source>
        <dbReference type="SAM" id="Phobius"/>
    </source>
</evidence>
<evidence type="ECO:0000313" key="12">
    <source>
        <dbReference type="Proteomes" id="UP000018467"/>
    </source>
</evidence>
<keyword evidence="5" id="KW-1003">Cell membrane</keyword>
<dbReference type="Pfam" id="PF00822">
    <property type="entry name" value="PMP22_Claudin"/>
    <property type="match status" value="1"/>
</dbReference>
<accession>A0A3B1KM82</accession>
<comment type="subcellular location">
    <subcellularLocation>
        <location evidence="1">Cell junction</location>
        <location evidence="1">Tight junction</location>
    </subcellularLocation>
    <subcellularLocation>
        <location evidence="2">Cell membrane</location>
        <topology evidence="2">Multi-pass membrane protein</topology>
    </subcellularLocation>
</comment>